<evidence type="ECO:0000259" key="14">
    <source>
        <dbReference type="PROSITE" id="PS51194"/>
    </source>
</evidence>
<dbReference type="CDD" id="cd18804">
    <property type="entry name" value="SF2_C_priA"/>
    <property type="match status" value="1"/>
</dbReference>
<dbReference type="InterPro" id="IPR005259">
    <property type="entry name" value="PriA"/>
</dbReference>
<dbReference type="Gene3D" id="3.40.50.300">
    <property type="entry name" value="P-loop containing nucleotide triphosphate hydrolases"/>
    <property type="match status" value="2"/>
</dbReference>
<keyword evidence="8 12" id="KW-0067">ATP-binding</keyword>
<dbReference type="RefSeq" id="WP_176810286.1">
    <property type="nucleotide sequence ID" value="NZ_CP055306.1"/>
</dbReference>
<evidence type="ECO:0000259" key="13">
    <source>
        <dbReference type="PROSITE" id="PS51192"/>
    </source>
</evidence>
<dbReference type="AlphaFoldDB" id="A0A7D5HRG5"/>
<dbReference type="Pfam" id="PF18319">
    <property type="entry name" value="Zn_ribbon_PriA"/>
    <property type="match status" value="1"/>
</dbReference>
<feature type="binding site" evidence="12">
    <location>
        <position position="478"/>
    </location>
    <ligand>
        <name>Zn(2+)</name>
        <dbReference type="ChEBI" id="CHEBI:29105"/>
        <label>1</label>
    </ligand>
</feature>
<dbReference type="HAMAP" id="MF_00983">
    <property type="entry name" value="PriA"/>
    <property type="match status" value="1"/>
</dbReference>
<proteinExistence type="inferred from homology"/>
<dbReference type="GO" id="GO:0006310">
    <property type="term" value="P:DNA recombination"/>
    <property type="evidence" value="ECO:0007669"/>
    <property type="project" value="InterPro"/>
</dbReference>
<evidence type="ECO:0000256" key="3">
    <source>
        <dbReference type="ARBA" id="ARBA00022723"/>
    </source>
</evidence>
<dbReference type="Pfam" id="PF00270">
    <property type="entry name" value="DEAD"/>
    <property type="match status" value="1"/>
</dbReference>
<feature type="binding site" evidence="12">
    <location>
        <position position="468"/>
    </location>
    <ligand>
        <name>Zn(2+)</name>
        <dbReference type="ChEBI" id="CHEBI:29105"/>
        <label>2</label>
    </ligand>
</feature>
<dbReference type="GO" id="GO:0005524">
    <property type="term" value="F:ATP binding"/>
    <property type="evidence" value="ECO:0007669"/>
    <property type="project" value="UniProtKB-UniRule"/>
</dbReference>
<evidence type="ECO:0000256" key="11">
    <source>
        <dbReference type="ARBA" id="ARBA00048988"/>
    </source>
</evidence>
<feature type="binding site" evidence="12">
    <location>
        <position position="441"/>
    </location>
    <ligand>
        <name>Zn(2+)</name>
        <dbReference type="ChEBI" id="CHEBI:29105"/>
        <label>1</label>
    </ligand>
</feature>
<dbReference type="SUPFAM" id="SSF52540">
    <property type="entry name" value="P-loop containing nucleoside triphosphate hydrolases"/>
    <property type="match status" value="1"/>
</dbReference>
<comment type="catalytic activity">
    <reaction evidence="11 12">
        <text>ATP + H2O = ADP + phosphate + H(+)</text>
        <dbReference type="Rhea" id="RHEA:13065"/>
        <dbReference type="ChEBI" id="CHEBI:15377"/>
        <dbReference type="ChEBI" id="CHEBI:15378"/>
        <dbReference type="ChEBI" id="CHEBI:30616"/>
        <dbReference type="ChEBI" id="CHEBI:43474"/>
        <dbReference type="ChEBI" id="CHEBI:456216"/>
        <dbReference type="EC" id="5.6.2.4"/>
    </reaction>
</comment>
<dbReference type="PANTHER" id="PTHR30580">
    <property type="entry name" value="PRIMOSOMAL PROTEIN N"/>
    <property type="match status" value="1"/>
</dbReference>
<dbReference type="GO" id="GO:0003677">
    <property type="term" value="F:DNA binding"/>
    <property type="evidence" value="ECO:0007669"/>
    <property type="project" value="UniProtKB-UniRule"/>
</dbReference>
<dbReference type="GO" id="GO:0006270">
    <property type="term" value="P:DNA replication initiation"/>
    <property type="evidence" value="ECO:0007669"/>
    <property type="project" value="TreeGrafter"/>
</dbReference>
<keyword evidence="10 12" id="KW-0413">Isomerase</keyword>
<evidence type="ECO:0000256" key="1">
    <source>
        <dbReference type="ARBA" id="ARBA00022515"/>
    </source>
</evidence>
<dbReference type="GO" id="GO:0006269">
    <property type="term" value="P:DNA replication, synthesis of primer"/>
    <property type="evidence" value="ECO:0007669"/>
    <property type="project" value="UniProtKB-KW"/>
</dbReference>
<keyword evidence="3 12" id="KW-0479">Metal-binding</keyword>
<evidence type="ECO:0000256" key="12">
    <source>
        <dbReference type="HAMAP-Rule" id="MF_00983"/>
    </source>
</evidence>
<evidence type="ECO:0000256" key="8">
    <source>
        <dbReference type="ARBA" id="ARBA00022840"/>
    </source>
</evidence>
<dbReference type="EMBL" id="CP055306">
    <property type="protein sequence ID" value="QLB41154.1"/>
    <property type="molecule type" value="Genomic_DNA"/>
</dbReference>
<feature type="binding site" evidence="12">
    <location>
        <position position="438"/>
    </location>
    <ligand>
        <name>Zn(2+)</name>
        <dbReference type="ChEBI" id="CHEBI:29105"/>
        <label>1</label>
    </ligand>
</feature>
<keyword evidence="6 12" id="KW-0347">Helicase</keyword>
<comment type="catalytic activity">
    <reaction evidence="12">
        <text>Couples ATP hydrolysis with the unwinding of duplex DNA by translocating in the 3'-5' direction.</text>
        <dbReference type="EC" id="5.6.2.4"/>
    </reaction>
</comment>
<dbReference type="GO" id="GO:1990077">
    <property type="term" value="C:primosome complex"/>
    <property type="evidence" value="ECO:0007669"/>
    <property type="project" value="UniProtKB-UniRule"/>
</dbReference>
<sequence>MRFIRVALNVPLHRYFDYLLPEERNVYKGSRVVVPFGRQIKIGIVVDFPLSSDVPTHKLKPIQGVLDFTPIFDDEMWQLLTWAAHYYHAPVGEVLNSALPVKLRNGDSTERCQPDYFVVTEQGRKSLILGENKKARKQVALLTELAEFAKYFEKTTACSPSVWKGLLEKGYIEKIDVDFVSQSWQQSLGERPLVNVQNRPKLNKQQTLVVSRLNAQKNFAAFLLNGVTGSGKTEVYLQLIEAVLKRGEQVLVLVPEIGLTPQTVQRFNARFNVEIDVLHSNMNETERLNVWLRAKNGESAIVIGTRSALFTQFEKLGAIILDEEHDSSFKQQDGWRYHARDLAIVRAKNVNIPIVLGSATPSLESLQNVQSGKFIELELTARAGNAQSANQYIIDLKTQRITSGLSERLLSMMKRHLEQGNQVMLFLNRRGFAPVLLCHECGWICECLACDKPFTYHQKQRVLRCHHCATQKVIPRQCGHCGSTNLITTGVGTEQLEQVLNEQFPTYQVTRIDRDSTSRKGALENHLTAIREGKSQILIGTQMLAKGHHFPNVTLVAIVNVDSALFSTDFRAEEKLAQLYLQVAGRAGRAEKKGEVVLQTHYPEHPLLKTLLEQGYSEFAQEALKMRKLMGLPPFSSQVLFKATGKNNEQALKLLEQLANAFHQKIQQQNWQGFQLIPPFSAPMAKKAGFYRWLLLIQHTKRHAVQQLLDWFDKERESLDIPASVRLSLDIDPQEIG</sequence>
<reference evidence="15 16" key="1">
    <citation type="submission" date="2020-06" db="EMBL/GenBank/DDBJ databases">
        <title>Mannheimia pernigra sp. nov. isolated from bovine respiratory tract.</title>
        <authorList>
            <person name="Kuhnert P."/>
            <person name="Akarsu-Egger H."/>
        </authorList>
    </citation>
    <scope>NUCLEOTIDE SEQUENCE [LARGE SCALE GENOMIC DNA]</scope>
    <source>
        <strain evidence="15 16">BNO311</strain>
    </source>
</reference>
<keyword evidence="2 12" id="KW-0235">DNA replication</keyword>
<dbReference type="Proteomes" id="UP000509660">
    <property type="component" value="Chromosome"/>
</dbReference>
<keyword evidence="9 12" id="KW-0238">DNA-binding</keyword>
<feature type="binding site" evidence="12">
    <location>
        <position position="447"/>
    </location>
    <ligand>
        <name>Zn(2+)</name>
        <dbReference type="ChEBI" id="CHEBI:29105"/>
        <label>2</label>
    </ligand>
</feature>
<keyword evidence="1 12" id="KW-0639">Primosome</keyword>
<dbReference type="PROSITE" id="PS51192">
    <property type="entry name" value="HELICASE_ATP_BIND_1"/>
    <property type="match status" value="1"/>
</dbReference>
<dbReference type="SMART" id="SM00487">
    <property type="entry name" value="DEXDc"/>
    <property type="match status" value="1"/>
</dbReference>
<dbReference type="InterPro" id="IPR027417">
    <property type="entry name" value="P-loop_NTPase"/>
</dbReference>
<feature type="binding site" evidence="12">
    <location>
        <position position="465"/>
    </location>
    <ligand>
        <name>Zn(2+)</name>
        <dbReference type="ChEBI" id="CHEBI:29105"/>
        <label>2</label>
    </ligand>
</feature>
<feature type="binding site" evidence="12">
    <location>
        <position position="450"/>
    </location>
    <ligand>
        <name>Zn(2+)</name>
        <dbReference type="ChEBI" id="CHEBI:29105"/>
        <label>2</label>
    </ligand>
</feature>
<dbReference type="GO" id="GO:0016787">
    <property type="term" value="F:hydrolase activity"/>
    <property type="evidence" value="ECO:0007669"/>
    <property type="project" value="UniProtKB-KW"/>
</dbReference>
<dbReference type="Pfam" id="PF00271">
    <property type="entry name" value="Helicase_C"/>
    <property type="match status" value="1"/>
</dbReference>
<dbReference type="InterPro" id="IPR042115">
    <property type="entry name" value="PriA_3primeBD_sf"/>
</dbReference>
<gene>
    <name evidence="12 15" type="primary">priA</name>
    <name evidence="15" type="ORF">HV559_09930</name>
</gene>
<dbReference type="Pfam" id="PF18074">
    <property type="entry name" value="PriA_C"/>
    <property type="match status" value="1"/>
</dbReference>
<evidence type="ECO:0000256" key="10">
    <source>
        <dbReference type="ARBA" id="ARBA00023235"/>
    </source>
</evidence>
<evidence type="ECO:0000256" key="2">
    <source>
        <dbReference type="ARBA" id="ARBA00022705"/>
    </source>
</evidence>
<dbReference type="GO" id="GO:0043138">
    <property type="term" value="F:3'-5' DNA helicase activity"/>
    <property type="evidence" value="ECO:0007669"/>
    <property type="project" value="UniProtKB-EC"/>
</dbReference>
<evidence type="ECO:0000256" key="5">
    <source>
        <dbReference type="ARBA" id="ARBA00022801"/>
    </source>
</evidence>
<dbReference type="GO" id="GO:0006302">
    <property type="term" value="P:double-strand break repair"/>
    <property type="evidence" value="ECO:0007669"/>
    <property type="project" value="InterPro"/>
</dbReference>
<evidence type="ECO:0000313" key="15">
    <source>
        <dbReference type="EMBL" id="QLB41154.1"/>
    </source>
</evidence>
<accession>A0A7D5HRG5</accession>
<dbReference type="NCBIfam" id="NF004065">
    <property type="entry name" value="PRK05580.1-1"/>
    <property type="match status" value="1"/>
</dbReference>
<evidence type="ECO:0000313" key="16">
    <source>
        <dbReference type="Proteomes" id="UP000509660"/>
    </source>
</evidence>
<dbReference type="PROSITE" id="PS51194">
    <property type="entry name" value="HELICASE_CTER"/>
    <property type="match status" value="1"/>
</dbReference>
<dbReference type="InterPro" id="IPR011545">
    <property type="entry name" value="DEAD/DEAH_box_helicase_dom"/>
</dbReference>
<evidence type="ECO:0000256" key="9">
    <source>
        <dbReference type="ARBA" id="ARBA00023125"/>
    </source>
</evidence>
<feature type="domain" description="Helicase ATP-binding" evidence="13">
    <location>
        <begin position="213"/>
        <end position="379"/>
    </location>
</feature>
<keyword evidence="5 12" id="KW-0378">Hydrolase</keyword>
<dbReference type="SMART" id="SM00490">
    <property type="entry name" value="HELICc"/>
    <property type="match status" value="1"/>
</dbReference>
<dbReference type="GO" id="GO:0008270">
    <property type="term" value="F:zinc ion binding"/>
    <property type="evidence" value="ECO:0007669"/>
    <property type="project" value="UniProtKB-UniRule"/>
</dbReference>
<keyword evidence="7 12" id="KW-0862">Zinc</keyword>
<dbReference type="NCBIfam" id="TIGR00595">
    <property type="entry name" value="priA"/>
    <property type="match status" value="1"/>
</dbReference>
<evidence type="ECO:0000256" key="4">
    <source>
        <dbReference type="ARBA" id="ARBA00022741"/>
    </source>
</evidence>
<dbReference type="CDD" id="cd17929">
    <property type="entry name" value="DEXHc_priA"/>
    <property type="match status" value="1"/>
</dbReference>
<comment type="function">
    <text evidence="12">Initiates the restart of stalled replication forks, which reloads the replicative helicase on sites other than the origin of replication. Recognizes and binds to abandoned replication forks and remodels them to uncover a helicase loading site. Promotes assembly of the primosome at these replication forks.</text>
</comment>
<dbReference type="InterPro" id="IPR041222">
    <property type="entry name" value="PriA_3primeBD"/>
</dbReference>
<dbReference type="FunFam" id="3.40.1440.60:FF:000001">
    <property type="entry name" value="Primosomal protein N"/>
    <property type="match status" value="1"/>
</dbReference>
<dbReference type="PANTHER" id="PTHR30580:SF0">
    <property type="entry name" value="PRIMOSOMAL PROTEIN N"/>
    <property type="match status" value="1"/>
</dbReference>
<dbReference type="FunFam" id="3.40.50.300:FF:000489">
    <property type="entry name" value="Primosome assembly protein PriA"/>
    <property type="match status" value="1"/>
</dbReference>
<dbReference type="Pfam" id="PF17764">
    <property type="entry name" value="PriA_3primeBD"/>
    <property type="match status" value="1"/>
</dbReference>
<dbReference type="InterPro" id="IPR040498">
    <property type="entry name" value="PriA_CRR"/>
</dbReference>
<feature type="binding site" evidence="12">
    <location>
        <position position="481"/>
    </location>
    <ligand>
        <name>Zn(2+)</name>
        <dbReference type="ChEBI" id="CHEBI:29105"/>
        <label>1</label>
    </ligand>
</feature>
<feature type="domain" description="Helicase C-terminal" evidence="14">
    <location>
        <begin position="457"/>
        <end position="630"/>
    </location>
</feature>
<keyword evidence="16" id="KW-1185">Reference proteome</keyword>
<dbReference type="InterPro" id="IPR014001">
    <property type="entry name" value="Helicase_ATP-bd"/>
</dbReference>
<dbReference type="Gene3D" id="3.40.1440.60">
    <property type="entry name" value="PriA, 3(prime) DNA-binding domain"/>
    <property type="match status" value="1"/>
</dbReference>
<evidence type="ECO:0000256" key="6">
    <source>
        <dbReference type="ARBA" id="ARBA00022806"/>
    </source>
</evidence>
<comment type="subunit">
    <text evidence="12">Component of the replication restart primosome.</text>
</comment>
<comment type="cofactor">
    <cofactor evidence="12">
        <name>Zn(2+)</name>
        <dbReference type="ChEBI" id="CHEBI:29105"/>
    </cofactor>
    <text evidence="12">Binds 2 zinc ions per subunit.</text>
</comment>
<keyword evidence="4 12" id="KW-0547">Nucleotide-binding</keyword>
<organism evidence="15 16">
    <name type="scientific">Mannheimia pernigra</name>
    <dbReference type="NCBI Taxonomy" id="111844"/>
    <lineage>
        <taxon>Bacteria</taxon>
        <taxon>Pseudomonadati</taxon>
        <taxon>Pseudomonadota</taxon>
        <taxon>Gammaproteobacteria</taxon>
        <taxon>Pasteurellales</taxon>
        <taxon>Pasteurellaceae</taxon>
        <taxon>Mannheimia</taxon>
    </lineage>
</organism>
<name>A0A7D5HRG5_9PAST</name>
<comment type="similarity">
    <text evidence="12">Belongs to the helicase family. PriA subfamily.</text>
</comment>
<protein>
    <recommendedName>
        <fullName evidence="12">Replication restart protein PriA</fullName>
    </recommendedName>
    <alternativeName>
        <fullName evidence="12">ATP-dependent DNA helicase PriA</fullName>
        <ecNumber evidence="12">5.6.2.4</ecNumber>
    </alternativeName>
    <alternativeName>
        <fullName evidence="12">DNA 3'-5' helicase PriA</fullName>
    </alternativeName>
</protein>
<dbReference type="InterPro" id="IPR001650">
    <property type="entry name" value="Helicase_C-like"/>
</dbReference>
<evidence type="ECO:0000256" key="7">
    <source>
        <dbReference type="ARBA" id="ARBA00022833"/>
    </source>
</evidence>
<dbReference type="NCBIfam" id="NF004067">
    <property type="entry name" value="PRK05580.1-4"/>
    <property type="match status" value="1"/>
</dbReference>
<dbReference type="InterPro" id="IPR041236">
    <property type="entry name" value="PriA_C"/>
</dbReference>
<dbReference type="EC" id="5.6.2.4" evidence="12"/>